<dbReference type="Proteomes" id="UP000009073">
    <property type="component" value="Chromosome"/>
</dbReference>
<accession>C4LBA9</accession>
<dbReference type="HOGENOM" id="CLU_1363808_0_0_6"/>
<dbReference type="eggNOG" id="ENOG5031DH9">
    <property type="taxonomic scope" value="Bacteria"/>
</dbReference>
<evidence type="ECO:0000313" key="1">
    <source>
        <dbReference type="EMBL" id="ACQ92344.1"/>
    </source>
</evidence>
<dbReference type="RefSeq" id="WP_012728943.1">
    <property type="nucleotide sequence ID" value="NC_012691.1"/>
</dbReference>
<reference evidence="1 2" key="2">
    <citation type="journal article" date="2011" name="Stand. Genomic Sci.">
        <title>Complete genome sequence of Tolumonas auensis type strain (TA 4).</title>
        <authorList>
            <person name="Chertkov O."/>
            <person name="Copeland A."/>
            <person name="Lucas S."/>
            <person name="Lapidus A."/>
            <person name="Berry K.W."/>
            <person name="Detter J.C."/>
            <person name="Del Rio T.G."/>
            <person name="Hammon N."/>
            <person name="Dalin E."/>
            <person name="Tice H."/>
            <person name="Pitluck S."/>
            <person name="Richardson P."/>
            <person name="Bruce D."/>
            <person name="Goodwin L."/>
            <person name="Han C."/>
            <person name="Tapia R."/>
            <person name="Saunders E."/>
            <person name="Schmutz J."/>
            <person name="Brettin T."/>
            <person name="Larimer F."/>
            <person name="Land M."/>
            <person name="Hauser L."/>
            <person name="Spring S."/>
            <person name="Rohde M."/>
            <person name="Kyrpides N.C."/>
            <person name="Ivanova N."/>
            <person name="Goker M."/>
            <person name="Beller H.R."/>
            <person name="Klenk H.P."/>
            <person name="Woyke T."/>
        </authorList>
    </citation>
    <scope>NUCLEOTIDE SEQUENCE [LARGE SCALE GENOMIC DNA]</scope>
    <source>
        <strain evidence="2">DSM 9187 / TA4</strain>
    </source>
</reference>
<proteinExistence type="predicted"/>
<reference evidence="2" key="1">
    <citation type="submission" date="2009-05" db="EMBL/GenBank/DDBJ databases">
        <title>Complete sequence of Tolumonas auensis DSM 9187.</title>
        <authorList>
            <consortium name="US DOE Joint Genome Institute"/>
            <person name="Lucas S."/>
            <person name="Copeland A."/>
            <person name="Lapidus A."/>
            <person name="Glavina del Rio T."/>
            <person name="Tice H."/>
            <person name="Bruce D."/>
            <person name="Goodwin L."/>
            <person name="Pitluck S."/>
            <person name="Chertkov O."/>
            <person name="Brettin T."/>
            <person name="Detter J.C."/>
            <person name="Han C."/>
            <person name="Larimer F."/>
            <person name="Land M."/>
            <person name="Hauser L."/>
            <person name="Kyrpides N."/>
            <person name="Mikhailova N."/>
            <person name="Spring S."/>
            <person name="Beller H."/>
        </authorList>
    </citation>
    <scope>NUCLEOTIDE SEQUENCE [LARGE SCALE GENOMIC DNA]</scope>
    <source>
        <strain evidence="2">DSM 9187 / TA4</strain>
    </source>
</reference>
<dbReference type="EMBL" id="CP001616">
    <property type="protein sequence ID" value="ACQ92344.1"/>
    <property type="molecule type" value="Genomic_DNA"/>
</dbReference>
<sequence length="199" mass="22457">MTEEQNNKRADAWRFIQAHPQFTVPELSNAIEMDLEQCRTTVNRWVKQNYLRHIGSPGVPGRPKRFAMVPGSQPRIGKGGNPGDLIRNQKTKTGRQKMWNSMKISRVFTADSLCITAGVCKKTADEFIRKLVAAGYVSAVKRVDTRKPNDEVKGQSSSYRLTRDTGRMSPIVRKTGCWDQNELVLYPFTKGAGDEQRVA</sequence>
<dbReference type="AlphaFoldDB" id="C4LBA9"/>
<evidence type="ECO:0000313" key="2">
    <source>
        <dbReference type="Proteomes" id="UP000009073"/>
    </source>
</evidence>
<protein>
    <submittedName>
        <fullName evidence="1">Uncharacterized protein</fullName>
    </submittedName>
</protein>
<dbReference type="STRING" id="595494.Tola_0716"/>
<organism evidence="1 2">
    <name type="scientific">Tolumonas auensis (strain DSM 9187 / NBRC 110442 / TA 4)</name>
    <dbReference type="NCBI Taxonomy" id="595494"/>
    <lineage>
        <taxon>Bacteria</taxon>
        <taxon>Pseudomonadati</taxon>
        <taxon>Pseudomonadota</taxon>
        <taxon>Gammaproteobacteria</taxon>
        <taxon>Aeromonadales</taxon>
        <taxon>Aeromonadaceae</taxon>
        <taxon>Tolumonas</taxon>
    </lineage>
</organism>
<gene>
    <name evidence="1" type="ordered locus">Tola_0716</name>
</gene>
<dbReference type="KEGG" id="tau:Tola_0716"/>
<name>C4LBA9_TOLAT</name>
<keyword evidence="2" id="KW-1185">Reference proteome</keyword>
<dbReference type="OrthoDB" id="5600716at2"/>